<feature type="binding site" evidence="9">
    <location>
        <position position="226"/>
    </location>
    <ligand>
        <name>Mg(2+)</name>
        <dbReference type="ChEBI" id="CHEBI:18420"/>
        <label>2</label>
    </ligand>
</feature>
<dbReference type="InterPro" id="IPR036320">
    <property type="entry name" value="Glycosyl_Trfase_fam3_N_dom_sf"/>
</dbReference>
<dbReference type="RefSeq" id="WP_114298713.1">
    <property type="nucleotide sequence ID" value="NZ_QPJT01000019.1"/>
</dbReference>
<feature type="domain" description="Glycosyl transferase family 3 N-terminal" evidence="11">
    <location>
        <begin position="3"/>
        <end position="65"/>
    </location>
</feature>
<comment type="subunit">
    <text evidence="9">Homodimer.</text>
</comment>
<dbReference type="GO" id="GO:0000287">
    <property type="term" value="F:magnesium ion binding"/>
    <property type="evidence" value="ECO:0007669"/>
    <property type="project" value="UniProtKB-UniRule"/>
</dbReference>
<dbReference type="InterPro" id="IPR000312">
    <property type="entry name" value="Glycosyl_Trfase_fam3"/>
</dbReference>
<dbReference type="InterPro" id="IPR035902">
    <property type="entry name" value="Nuc_phospho_transferase"/>
</dbReference>
<dbReference type="NCBIfam" id="TIGR01245">
    <property type="entry name" value="trpD"/>
    <property type="match status" value="1"/>
</dbReference>
<comment type="similarity">
    <text evidence="8">In the C-terminal section; belongs to the anthranilate phosphoribosyltransferase family.</text>
</comment>
<evidence type="ECO:0000256" key="6">
    <source>
        <dbReference type="ARBA" id="ARBA00023141"/>
    </source>
</evidence>
<feature type="binding site" evidence="9">
    <location>
        <position position="80"/>
    </location>
    <ligand>
        <name>5-phospho-alpha-D-ribose 1-diphosphate</name>
        <dbReference type="ChEBI" id="CHEBI:58017"/>
    </ligand>
</feature>
<gene>
    <name evidence="9" type="primary">trpD</name>
    <name evidence="12" type="ORF">DFR58_11917</name>
</gene>
<reference evidence="12 13" key="1">
    <citation type="submission" date="2018-07" db="EMBL/GenBank/DDBJ databases">
        <title>Genomic Encyclopedia of Type Strains, Phase IV (KMG-IV): sequencing the most valuable type-strain genomes for metagenomic binning, comparative biology and taxonomic classification.</title>
        <authorList>
            <person name="Goeker M."/>
        </authorList>
    </citation>
    <scope>NUCLEOTIDE SEQUENCE [LARGE SCALE GENOMIC DNA]</scope>
    <source>
        <strain evidence="12 13">DSM 27016</strain>
    </source>
</reference>
<evidence type="ECO:0000313" key="13">
    <source>
        <dbReference type="Proteomes" id="UP000253034"/>
    </source>
</evidence>
<feature type="binding site" evidence="9">
    <location>
        <position position="226"/>
    </location>
    <ligand>
        <name>Mg(2+)</name>
        <dbReference type="ChEBI" id="CHEBI:18420"/>
        <label>1</label>
    </ligand>
</feature>
<evidence type="ECO:0000256" key="7">
    <source>
        <dbReference type="ARBA" id="ARBA00052328"/>
    </source>
</evidence>
<feature type="binding site" evidence="9">
    <location>
        <position position="166"/>
    </location>
    <ligand>
        <name>anthranilate</name>
        <dbReference type="ChEBI" id="CHEBI:16567"/>
        <label>2</label>
    </ligand>
</feature>
<keyword evidence="3 9" id="KW-0328">Glycosyltransferase</keyword>
<comment type="pathway">
    <text evidence="1 9">Amino-acid biosynthesis; L-tryptophan biosynthesis; L-tryptophan from chorismate: step 2/5.</text>
</comment>
<dbReference type="SUPFAM" id="SSF47648">
    <property type="entry name" value="Nucleoside phosphorylase/phosphoribosyltransferase N-terminal domain"/>
    <property type="match status" value="1"/>
</dbReference>
<name>A0A369AUA8_9FIRM</name>
<dbReference type="PANTHER" id="PTHR43285">
    <property type="entry name" value="ANTHRANILATE PHOSPHORIBOSYLTRANSFERASE"/>
    <property type="match status" value="1"/>
</dbReference>
<dbReference type="GO" id="GO:0000162">
    <property type="term" value="P:L-tryptophan biosynthetic process"/>
    <property type="evidence" value="ECO:0007669"/>
    <property type="project" value="UniProtKB-UniRule"/>
</dbReference>
<dbReference type="OrthoDB" id="9806430at2"/>
<feature type="binding site" evidence="9">
    <location>
        <position position="80"/>
    </location>
    <ligand>
        <name>anthranilate</name>
        <dbReference type="ChEBI" id="CHEBI:16567"/>
        <label>1</label>
    </ligand>
</feature>
<feature type="binding site" evidence="9">
    <location>
        <begin position="108"/>
        <end position="116"/>
    </location>
    <ligand>
        <name>5-phospho-alpha-D-ribose 1-diphosphate</name>
        <dbReference type="ChEBI" id="CHEBI:58017"/>
    </ligand>
</feature>
<dbReference type="Pfam" id="PF02885">
    <property type="entry name" value="Glycos_trans_3N"/>
    <property type="match status" value="1"/>
</dbReference>
<dbReference type="GO" id="GO:0005829">
    <property type="term" value="C:cytosol"/>
    <property type="evidence" value="ECO:0007669"/>
    <property type="project" value="TreeGrafter"/>
</dbReference>
<evidence type="ECO:0000256" key="8">
    <source>
        <dbReference type="ARBA" id="ARBA00061188"/>
    </source>
</evidence>
<feature type="binding site" evidence="9">
    <location>
        <position position="225"/>
    </location>
    <ligand>
        <name>Mg(2+)</name>
        <dbReference type="ChEBI" id="CHEBI:18420"/>
        <label>2</label>
    </ligand>
</feature>
<dbReference type="Pfam" id="PF00591">
    <property type="entry name" value="Glycos_transf_3"/>
    <property type="match status" value="1"/>
</dbReference>
<evidence type="ECO:0000256" key="5">
    <source>
        <dbReference type="ARBA" id="ARBA00022822"/>
    </source>
</evidence>
<dbReference type="SUPFAM" id="SSF52418">
    <property type="entry name" value="Nucleoside phosphorylase/phosphoribosyltransferase catalytic domain"/>
    <property type="match status" value="1"/>
</dbReference>
<dbReference type="AlphaFoldDB" id="A0A369AUA8"/>
<comment type="caution">
    <text evidence="9">Lacks conserved residue(s) required for the propagation of feature annotation.</text>
</comment>
<dbReference type="EMBL" id="QPJT01000019">
    <property type="protein sequence ID" value="RCX12960.1"/>
    <property type="molecule type" value="Genomic_DNA"/>
</dbReference>
<sequence>MLKSAIQKLVEGKNLSEQEAMDAMNGIMEGNATQAQIGGFITALRIKGETIEEITGCARVMRDKAERIAPRKEYFIDTCGTGGDGSNTFNISTAAAFVAAAGGVPVAKHGNRSVSSMSGSADVLEALGVNISLTAPQVAECVERAGIGFMFAPSFHKSMKYAAGPRRELGIRTIFNILGPLTNPANAKGQVLGVFDSRLTEPIANVLMNLGIERAMVIHGDDGLDEISITADTRISELKDGAVISYTISPESFGFHIASKEEILGGNAQINAEIISSIFKGDKGPKRDIVLLNASAALYVGKASDTLEEGIELSKQIIDSGRAMDKLEELKRLTAEMGLKNTQEDAKV</sequence>
<dbReference type="GO" id="GO:0004048">
    <property type="term" value="F:anthranilate phosphoribosyltransferase activity"/>
    <property type="evidence" value="ECO:0007669"/>
    <property type="project" value="UniProtKB-UniRule"/>
</dbReference>
<keyword evidence="4 9" id="KW-0808">Transferase</keyword>
<comment type="function">
    <text evidence="9">Catalyzes the transfer of the phosphoribosyl group of 5-phosphorylribose-1-pyrophosphate (PRPP) to anthranilate to yield N-(5'-phosphoribosyl)-anthranilate (PRA).</text>
</comment>
<feature type="binding site" evidence="9">
    <location>
        <position position="92"/>
    </location>
    <ligand>
        <name>Mg(2+)</name>
        <dbReference type="ChEBI" id="CHEBI:18420"/>
        <label>1</label>
    </ligand>
</feature>
<feature type="binding site" evidence="9">
    <location>
        <position position="120"/>
    </location>
    <ligand>
        <name>5-phospho-alpha-D-ribose 1-diphosphate</name>
        <dbReference type="ChEBI" id="CHEBI:58017"/>
    </ligand>
</feature>
<dbReference type="Proteomes" id="UP000253034">
    <property type="component" value="Unassembled WGS sequence"/>
</dbReference>
<comment type="catalytic activity">
    <reaction evidence="7 9">
        <text>N-(5-phospho-beta-D-ribosyl)anthranilate + diphosphate = 5-phospho-alpha-D-ribose 1-diphosphate + anthranilate</text>
        <dbReference type="Rhea" id="RHEA:11768"/>
        <dbReference type="ChEBI" id="CHEBI:16567"/>
        <dbReference type="ChEBI" id="CHEBI:18277"/>
        <dbReference type="ChEBI" id="CHEBI:33019"/>
        <dbReference type="ChEBI" id="CHEBI:58017"/>
        <dbReference type="EC" id="2.4.2.18"/>
    </reaction>
</comment>
<comment type="similarity">
    <text evidence="9">Belongs to the anthranilate phosphoribosyltransferase family.</text>
</comment>
<evidence type="ECO:0000256" key="2">
    <source>
        <dbReference type="ARBA" id="ARBA00022605"/>
    </source>
</evidence>
<keyword evidence="2 9" id="KW-0028">Amino-acid biosynthesis</keyword>
<protein>
    <recommendedName>
        <fullName evidence="9">Anthranilate phosphoribosyltransferase</fullName>
        <ecNumber evidence="9">2.4.2.18</ecNumber>
    </recommendedName>
</protein>
<keyword evidence="9" id="KW-0460">Magnesium</keyword>
<comment type="cofactor">
    <cofactor evidence="9">
        <name>Mg(2+)</name>
        <dbReference type="ChEBI" id="CHEBI:18420"/>
    </cofactor>
    <text evidence="9">Binds 2 magnesium ions per monomer.</text>
</comment>
<feature type="binding site" evidence="9">
    <location>
        <begin position="83"/>
        <end position="84"/>
    </location>
    <ligand>
        <name>5-phospho-alpha-D-ribose 1-diphosphate</name>
        <dbReference type="ChEBI" id="CHEBI:58017"/>
    </ligand>
</feature>
<dbReference type="UniPathway" id="UPA00035">
    <property type="reaction ID" value="UER00041"/>
</dbReference>
<dbReference type="Gene3D" id="1.20.970.10">
    <property type="entry name" value="Transferase, Pyrimidine Nucleoside Phosphorylase, Chain C"/>
    <property type="match status" value="1"/>
</dbReference>
<dbReference type="HAMAP" id="MF_00211">
    <property type="entry name" value="TrpD"/>
    <property type="match status" value="1"/>
</dbReference>
<organism evidence="12 13">
    <name type="scientific">Anaerobacterium chartisolvens</name>
    <dbReference type="NCBI Taxonomy" id="1297424"/>
    <lineage>
        <taxon>Bacteria</taxon>
        <taxon>Bacillati</taxon>
        <taxon>Bacillota</taxon>
        <taxon>Clostridia</taxon>
        <taxon>Eubacteriales</taxon>
        <taxon>Oscillospiraceae</taxon>
        <taxon>Anaerobacterium</taxon>
    </lineage>
</organism>
<dbReference type="PANTHER" id="PTHR43285:SF2">
    <property type="entry name" value="ANTHRANILATE PHOSPHORIBOSYLTRANSFERASE"/>
    <property type="match status" value="1"/>
</dbReference>
<dbReference type="EC" id="2.4.2.18" evidence="9"/>
<evidence type="ECO:0000313" key="12">
    <source>
        <dbReference type="EMBL" id="RCX12960.1"/>
    </source>
</evidence>
<dbReference type="InterPro" id="IPR005940">
    <property type="entry name" value="Anthranilate_Pribosyl_Tfrase"/>
</dbReference>
<keyword evidence="9" id="KW-0479">Metal-binding</keyword>
<evidence type="ECO:0000256" key="9">
    <source>
        <dbReference type="HAMAP-Rule" id="MF_00211"/>
    </source>
</evidence>
<feature type="binding site" evidence="9">
    <location>
        <position position="88"/>
    </location>
    <ligand>
        <name>5-phospho-alpha-D-ribose 1-diphosphate</name>
        <dbReference type="ChEBI" id="CHEBI:58017"/>
    </ligand>
</feature>
<keyword evidence="13" id="KW-1185">Reference proteome</keyword>
<keyword evidence="5 9" id="KW-0822">Tryptophan biosynthesis</keyword>
<evidence type="ECO:0000259" key="11">
    <source>
        <dbReference type="Pfam" id="PF02885"/>
    </source>
</evidence>
<keyword evidence="6 9" id="KW-0057">Aromatic amino acid biosynthesis</keyword>
<evidence type="ECO:0000259" key="10">
    <source>
        <dbReference type="Pfam" id="PF00591"/>
    </source>
</evidence>
<dbReference type="Gene3D" id="3.40.1030.10">
    <property type="entry name" value="Nucleoside phosphorylase/phosphoribosyltransferase catalytic domain"/>
    <property type="match status" value="1"/>
</dbReference>
<evidence type="ECO:0000256" key="4">
    <source>
        <dbReference type="ARBA" id="ARBA00022679"/>
    </source>
</evidence>
<evidence type="ECO:0000256" key="1">
    <source>
        <dbReference type="ARBA" id="ARBA00004907"/>
    </source>
</evidence>
<feature type="binding site" evidence="9">
    <location>
        <position position="111"/>
    </location>
    <ligand>
        <name>anthranilate</name>
        <dbReference type="ChEBI" id="CHEBI:16567"/>
        <label>1</label>
    </ligand>
</feature>
<comment type="caution">
    <text evidence="12">The sequence shown here is derived from an EMBL/GenBank/DDBJ whole genome shotgun (WGS) entry which is preliminary data.</text>
</comment>
<accession>A0A369AUA8</accession>
<feature type="domain" description="Glycosyl transferase family 3" evidence="10">
    <location>
        <begin position="75"/>
        <end position="323"/>
    </location>
</feature>
<feature type="binding site" evidence="9">
    <location>
        <begin position="90"/>
        <end position="93"/>
    </location>
    <ligand>
        <name>5-phospho-alpha-D-ribose 1-diphosphate</name>
        <dbReference type="ChEBI" id="CHEBI:58017"/>
    </ligand>
</feature>
<evidence type="ECO:0000256" key="3">
    <source>
        <dbReference type="ARBA" id="ARBA00022676"/>
    </source>
</evidence>
<dbReference type="FunFam" id="3.40.1030.10:FF:000002">
    <property type="entry name" value="Anthranilate phosphoribosyltransferase"/>
    <property type="match status" value="1"/>
</dbReference>
<proteinExistence type="inferred from homology"/>
<dbReference type="InterPro" id="IPR017459">
    <property type="entry name" value="Glycosyl_Trfase_fam3_N_dom"/>
</dbReference>